<keyword evidence="5 10" id="KW-0812">Transmembrane</keyword>
<feature type="transmembrane region" description="Helical" evidence="10">
    <location>
        <begin position="77"/>
        <end position="95"/>
    </location>
</feature>
<dbReference type="PANTHER" id="PTHR13285:SF23">
    <property type="entry name" value="TEICHOIC ACID D-ALANYLTRANSFERASE"/>
    <property type="match status" value="1"/>
</dbReference>
<keyword evidence="4 9" id="KW-0808">Transferase</keyword>
<evidence type="ECO:0000256" key="9">
    <source>
        <dbReference type="PIRNR" id="PIRNR016636"/>
    </source>
</evidence>
<dbReference type="InterPro" id="IPR051085">
    <property type="entry name" value="MB_O-acyltransferase"/>
</dbReference>
<keyword evidence="8 9" id="KW-0012">Acyltransferase</keyword>
<dbReference type="InterPro" id="IPR004299">
    <property type="entry name" value="MBOAT_fam"/>
</dbReference>
<evidence type="ECO:0000256" key="10">
    <source>
        <dbReference type="SAM" id="Phobius"/>
    </source>
</evidence>
<name>A0A2S4JUU2_9SPIO</name>
<comment type="subcellular location">
    <subcellularLocation>
        <location evidence="1">Cell membrane</location>
        <topology evidence="1">Multi-pass membrane protein</topology>
    </subcellularLocation>
</comment>
<dbReference type="InterPro" id="IPR024194">
    <property type="entry name" value="Ac/AlaTfrase_AlgI/DltB"/>
</dbReference>
<protein>
    <submittedName>
        <fullName evidence="11">Poly(Beta-D-mannuronate) O-acetylase</fullName>
    </submittedName>
</protein>
<evidence type="ECO:0000256" key="8">
    <source>
        <dbReference type="ARBA" id="ARBA00023315"/>
    </source>
</evidence>
<dbReference type="AlphaFoldDB" id="A0A2S4JUU2"/>
<dbReference type="GO" id="GO:0016746">
    <property type="term" value="F:acyltransferase activity"/>
    <property type="evidence" value="ECO:0007669"/>
    <property type="project" value="UniProtKB-KW"/>
</dbReference>
<feature type="transmembrane region" description="Helical" evidence="10">
    <location>
        <begin position="307"/>
        <end position="340"/>
    </location>
</feature>
<keyword evidence="12" id="KW-1185">Reference proteome</keyword>
<keyword evidence="3 9" id="KW-1003">Cell membrane</keyword>
<evidence type="ECO:0000256" key="3">
    <source>
        <dbReference type="ARBA" id="ARBA00022475"/>
    </source>
</evidence>
<reference evidence="12" key="1">
    <citation type="submission" date="2015-12" db="EMBL/GenBank/DDBJ databases">
        <authorList>
            <person name="Lodha T.D."/>
            <person name="Chintalapati S."/>
            <person name="Chintalapati V.R."/>
            <person name="Sravanthi T."/>
        </authorList>
    </citation>
    <scope>NUCLEOTIDE SEQUENCE [LARGE SCALE GENOMIC DNA]</scope>
    <source>
        <strain evidence="12">JC133</strain>
    </source>
</reference>
<feature type="transmembrane region" description="Helical" evidence="10">
    <location>
        <begin position="406"/>
        <end position="427"/>
    </location>
</feature>
<dbReference type="OrthoDB" id="9805788at2"/>
<evidence type="ECO:0000256" key="5">
    <source>
        <dbReference type="ARBA" id="ARBA00022692"/>
    </source>
</evidence>
<proteinExistence type="inferred from homology"/>
<keyword evidence="6 10" id="KW-1133">Transmembrane helix</keyword>
<feature type="transmembrane region" description="Helical" evidence="10">
    <location>
        <begin position="149"/>
        <end position="169"/>
    </location>
</feature>
<dbReference type="GO" id="GO:0042121">
    <property type="term" value="P:alginic acid biosynthetic process"/>
    <property type="evidence" value="ECO:0007669"/>
    <property type="project" value="InterPro"/>
</dbReference>
<dbReference type="EMBL" id="LPWH01000054">
    <property type="protein sequence ID" value="POR03278.1"/>
    <property type="molecule type" value="Genomic_DNA"/>
</dbReference>
<evidence type="ECO:0000256" key="1">
    <source>
        <dbReference type="ARBA" id="ARBA00004651"/>
    </source>
</evidence>
<gene>
    <name evidence="11" type="ORF">AU468_05320</name>
</gene>
<feature type="transmembrane region" description="Helical" evidence="10">
    <location>
        <begin position="115"/>
        <end position="137"/>
    </location>
</feature>
<evidence type="ECO:0000256" key="6">
    <source>
        <dbReference type="ARBA" id="ARBA00022989"/>
    </source>
</evidence>
<feature type="transmembrane region" description="Helical" evidence="10">
    <location>
        <begin position="447"/>
        <end position="472"/>
    </location>
</feature>
<dbReference type="Pfam" id="PF03062">
    <property type="entry name" value="MBOAT"/>
    <property type="match status" value="1"/>
</dbReference>
<dbReference type="RefSeq" id="WP_103679834.1">
    <property type="nucleotide sequence ID" value="NZ_LPWH01000054.1"/>
</dbReference>
<feature type="transmembrane region" description="Helical" evidence="10">
    <location>
        <begin position="227"/>
        <end position="246"/>
    </location>
</feature>
<evidence type="ECO:0000256" key="4">
    <source>
        <dbReference type="ARBA" id="ARBA00022679"/>
    </source>
</evidence>
<evidence type="ECO:0000256" key="7">
    <source>
        <dbReference type="ARBA" id="ARBA00023136"/>
    </source>
</evidence>
<keyword evidence="7 9" id="KW-0472">Membrane</keyword>
<sequence>MVFSSPTFLFLFLPLFLAGYYATPERNRSLWIVLGSWLFYGWWRFDFLLLLAASSLGAALAGRGIARAESHVQARRWLVAGVTLALGVLGYFKYFNFGVESLSVVFQGLGLRPLPAAQVVLPVGISFYTFQIISYIVDVYRGTTSPARSFLDVMAYVSLFPQLVAGPIVRYSEIADQFASREHSLENLCRGAERFMLGLARKVLIADAVAPLAEAAFSSSDPGFGGAWIGLLAYTVQIYFDFAAYSDMAIGLGRMMGFSLPENFRMPYHSSSITEFWRRWHMTLSAWLRDYLYVPLGGNRRGQGRTYLNLAVVMVLGGLWHGAAWTFVIWGGWHGAWLVLERFLRRTFSWRWRWQGPGKARTLIVVLLGWVFFRAETFSGAGVMVRALLQVGPLLRSQEPLIASHLAWQMSSGALVALVAGLVIALAEPMLCSVGHYHRERWTLLRSISLSILFGASLLWLLAASYSPFLYFQF</sequence>
<dbReference type="Proteomes" id="UP000237350">
    <property type="component" value="Unassembled WGS sequence"/>
</dbReference>
<dbReference type="InterPro" id="IPR028362">
    <property type="entry name" value="AlgI"/>
</dbReference>
<accession>A0A2S4JUU2</accession>
<dbReference type="PIRSF" id="PIRSF016636">
    <property type="entry name" value="AlgI_DltB"/>
    <property type="match status" value="1"/>
</dbReference>
<organism evidence="11 12">
    <name type="scientific">Alkalispirochaeta sphaeroplastigenens</name>
    <dbReference type="NCBI Taxonomy" id="1187066"/>
    <lineage>
        <taxon>Bacteria</taxon>
        <taxon>Pseudomonadati</taxon>
        <taxon>Spirochaetota</taxon>
        <taxon>Spirochaetia</taxon>
        <taxon>Spirochaetales</taxon>
        <taxon>Spirochaetaceae</taxon>
        <taxon>Alkalispirochaeta</taxon>
    </lineage>
</organism>
<comment type="caution">
    <text evidence="11">The sequence shown here is derived from an EMBL/GenBank/DDBJ whole genome shotgun (WGS) entry which is preliminary data.</text>
</comment>
<evidence type="ECO:0000313" key="11">
    <source>
        <dbReference type="EMBL" id="POR03278.1"/>
    </source>
</evidence>
<feature type="transmembrane region" description="Helical" evidence="10">
    <location>
        <begin position="42"/>
        <end position="65"/>
    </location>
</feature>
<dbReference type="PIRSF" id="PIRSF500217">
    <property type="entry name" value="AlgI"/>
    <property type="match status" value="1"/>
</dbReference>
<evidence type="ECO:0000256" key="2">
    <source>
        <dbReference type="ARBA" id="ARBA00010323"/>
    </source>
</evidence>
<comment type="similarity">
    <text evidence="2 9">Belongs to the membrane-bound acyltransferase family.</text>
</comment>
<evidence type="ECO:0000313" key="12">
    <source>
        <dbReference type="Proteomes" id="UP000237350"/>
    </source>
</evidence>
<dbReference type="GO" id="GO:0005886">
    <property type="term" value="C:plasma membrane"/>
    <property type="evidence" value="ECO:0007669"/>
    <property type="project" value="UniProtKB-SubCell"/>
</dbReference>
<dbReference type="PANTHER" id="PTHR13285">
    <property type="entry name" value="ACYLTRANSFERASE"/>
    <property type="match status" value="1"/>
</dbReference>